<gene>
    <name evidence="4" type="ORF">GCM10010917_15270</name>
</gene>
<feature type="compositionally biased region" description="Low complexity" evidence="1">
    <location>
        <begin position="28"/>
        <end position="61"/>
    </location>
</feature>
<proteinExistence type="predicted"/>
<accession>A0ABQ1FXW9</accession>
<evidence type="ECO:0000256" key="2">
    <source>
        <dbReference type="SAM" id="SignalP"/>
    </source>
</evidence>
<keyword evidence="5" id="KW-1185">Reference proteome</keyword>
<evidence type="ECO:0000313" key="5">
    <source>
        <dbReference type="Proteomes" id="UP000609323"/>
    </source>
</evidence>
<dbReference type="PANTHER" id="PTHR31528:SF3">
    <property type="entry name" value="THIAMINE BIOSYNTHESIS PROTEIN HI_0357-RELATED"/>
    <property type="match status" value="1"/>
</dbReference>
<feature type="signal peptide" evidence="2">
    <location>
        <begin position="1"/>
        <end position="20"/>
    </location>
</feature>
<dbReference type="SUPFAM" id="SSF53850">
    <property type="entry name" value="Periplasmic binding protein-like II"/>
    <property type="match status" value="1"/>
</dbReference>
<dbReference type="PANTHER" id="PTHR31528">
    <property type="entry name" value="4-AMINO-5-HYDROXYMETHYL-2-METHYLPYRIMIDINE PHOSPHATE SYNTHASE THI11-RELATED"/>
    <property type="match status" value="1"/>
</dbReference>
<name>A0ABQ1FXW9_9BACL</name>
<comment type="caution">
    <text evidence="4">The sequence shown here is derived from an EMBL/GenBank/DDBJ whole genome shotgun (WGS) entry which is preliminary data.</text>
</comment>
<dbReference type="Proteomes" id="UP000609323">
    <property type="component" value="Unassembled WGS sequence"/>
</dbReference>
<sequence>MKANKLGALLLSGMLLLAAAGCGSNGASGTNGANKASGSQEPASSAAGNASGSNGESSAPSTDAKDLKDIKVVLDWTPNTNHTGLYVAQELGYYKEEGLNVQIVQPDEGGADAMIASDAVPFGISYQESITQAQTQGVPLVSIAAVIQHNTSGFAAPADRNIKAPKDFEGKRYGGWGSPVEEAVMKSIMDLQNADVNKVKIINIGDADYFTAVKRDVDFAWIYYAWTGIEAELRGEKLDMLYVKDYSKDLDYYTPVIATNEKEIQQNPDLVKAFMKATSKGYEYAIAHPDEAADILIKAAPDLDPKLVKASQEWLSPRYQDDASRWGEQKESVWTGYANWMYERKLLDKPLDASKAFTNDFLPES</sequence>
<organism evidence="4 5">
    <name type="scientific">Paenibacillus physcomitrellae</name>
    <dbReference type="NCBI Taxonomy" id="1619311"/>
    <lineage>
        <taxon>Bacteria</taxon>
        <taxon>Bacillati</taxon>
        <taxon>Bacillota</taxon>
        <taxon>Bacilli</taxon>
        <taxon>Bacillales</taxon>
        <taxon>Paenibacillaceae</taxon>
        <taxon>Paenibacillus</taxon>
    </lineage>
</organism>
<protein>
    <submittedName>
        <fullName evidence="4">ABC transporter substrate-binding protein</fullName>
    </submittedName>
</protein>
<evidence type="ECO:0000313" key="4">
    <source>
        <dbReference type="EMBL" id="GGA31163.1"/>
    </source>
</evidence>
<feature type="chain" id="PRO_5045597233" evidence="2">
    <location>
        <begin position="21"/>
        <end position="365"/>
    </location>
</feature>
<evidence type="ECO:0000256" key="1">
    <source>
        <dbReference type="SAM" id="MobiDB-lite"/>
    </source>
</evidence>
<reference evidence="5" key="1">
    <citation type="journal article" date="2019" name="Int. J. Syst. Evol. Microbiol.">
        <title>The Global Catalogue of Microorganisms (GCM) 10K type strain sequencing project: providing services to taxonomists for standard genome sequencing and annotation.</title>
        <authorList>
            <consortium name="The Broad Institute Genomics Platform"/>
            <consortium name="The Broad Institute Genome Sequencing Center for Infectious Disease"/>
            <person name="Wu L."/>
            <person name="Ma J."/>
        </authorList>
    </citation>
    <scope>NUCLEOTIDE SEQUENCE [LARGE SCALE GENOMIC DNA]</scope>
    <source>
        <strain evidence="5">CGMCC 1.15044</strain>
    </source>
</reference>
<feature type="region of interest" description="Disordered" evidence="1">
    <location>
        <begin position="28"/>
        <end position="64"/>
    </location>
</feature>
<dbReference type="InterPro" id="IPR027939">
    <property type="entry name" value="NMT1/THI5"/>
</dbReference>
<dbReference type="EMBL" id="BMHF01000004">
    <property type="protein sequence ID" value="GGA31163.1"/>
    <property type="molecule type" value="Genomic_DNA"/>
</dbReference>
<dbReference type="PROSITE" id="PS51257">
    <property type="entry name" value="PROKAR_LIPOPROTEIN"/>
    <property type="match status" value="1"/>
</dbReference>
<dbReference type="Pfam" id="PF09084">
    <property type="entry name" value="NMT1"/>
    <property type="match status" value="1"/>
</dbReference>
<dbReference type="InterPro" id="IPR015168">
    <property type="entry name" value="SsuA/THI5"/>
</dbReference>
<dbReference type="RefSeq" id="WP_373286350.1">
    <property type="nucleotide sequence ID" value="NZ_BMHF01000004.1"/>
</dbReference>
<dbReference type="Gene3D" id="3.40.190.10">
    <property type="entry name" value="Periplasmic binding protein-like II"/>
    <property type="match status" value="2"/>
</dbReference>
<evidence type="ECO:0000259" key="3">
    <source>
        <dbReference type="Pfam" id="PF09084"/>
    </source>
</evidence>
<keyword evidence="2" id="KW-0732">Signal</keyword>
<feature type="domain" description="SsuA/THI5-like" evidence="3">
    <location>
        <begin position="79"/>
        <end position="292"/>
    </location>
</feature>